<proteinExistence type="predicted"/>
<accession>A0ABV5XK73</accession>
<sequence length="51" mass="5292">MATATAVPAVAITDLSGEKAVSCHPRTTINTSSDPIKNAMLAAVFARFLQC</sequence>
<organism evidence="1 2">
    <name type="scientific">Rhodococcus baikonurensis</name>
    <dbReference type="NCBI Taxonomy" id="172041"/>
    <lineage>
        <taxon>Bacteria</taxon>
        <taxon>Bacillati</taxon>
        <taxon>Actinomycetota</taxon>
        <taxon>Actinomycetes</taxon>
        <taxon>Mycobacteriales</taxon>
        <taxon>Nocardiaceae</taxon>
        <taxon>Rhodococcus</taxon>
        <taxon>Rhodococcus erythropolis group</taxon>
    </lineage>
</organism>
<gene>
    <name evidence="1" type="ORF">ACFFQ6_24355</name>
</gene>
<dbReference type="EMBL" id="JBHMAS010000051">
    <property type="protein sequence ID" value="MFB9782845.1"/>
    <property type="molecule type" value="Genomic_DNA"/>
</dbReference>
<keyword evidence="2" id="KW-1185">Reference proteome</keyword>
<protein>
    <submittedName>
        <fullName evidence="1">Uncharacterized protein</fullName>
    </submittedName>
</protein>
<comment type="caution">
    <text evidence="1">The sequence shown here is derived from an EMBL/GenBank/DDBJ whole genome shotgun (WGS) entry which is preliminary data.</text>
</comment>
<name>A0ABV5XK73_9NOCA</name>
<evidence type="ECO:0000313" key="2">
    <source>
        <dbReference type="Proteomes" id="UP001589587"/>
    </source>
</evidence>
<dbReference type="Proteomes" id="UP001589587">
    <property type="component" value="Unassembled WGS sequence"/>
</dbReference>
<dbReference type="RefSeq" id="WP_378375618.1">
    <property type="nucleotide sequence ID" value="NZ_JBHMAS010000051.1"/>
</dbReference>
<evidence type="ECO:0000313" key="1">
    <source>
        <dbReference type="EMBL" id="MFB9782845.1"/>
    </source>
</evidence>
<reference evidence="1 2" key="1">
    <citation type="submission" date="2024-09" db="EMBL/GenBank/DDBJ databases">
        <authorList>
            <person name="Sun Q."/>
            <person name="Mori K."/>
        </authorList>
    </citation>
    <scope>NUCLEOTIDE SEQUENCE [LARGE SCALE GENOMIC DNA]</scope>
    <source>
        <strain evidence="1 2">JCM 11411</strain>
    </source>
</reference>